<feature type="compositionally biased region" description="Basic and acidic residues" evidence="5">
    <location>
        <begin position="160"/>
        <end position="169"/>
    </location>
</feature>
<dbReference type="InterPro" id="IPR013783">
    <property type="entry name" value="Ig-like_fold"/>
</dbReference>
<reference evidence="8" key="1">
    <citation type="submission" date="2025-08" db="UniProtKB">
        <authorList>
            <consortium name="RefSeq"/>
        </authorList>
    </citation>
    <scope>IDENTIFICATION</scope>
    <source>
        <tissue evidence="8">Blood</tissue>
    </source>
</reference>
<dbReference type="PANTHER" id="PTHR12035">
    <property type="entry name" value="SIALIC ACID BINDING IMMUNOGLOBULIN-LIKE LECTIN"/>
    <property type="match status" value="1"/>
</dbReference>
<protein>
    <submittedName>
        <fullName evidence="8">SIGLEC family-like protein 1</fullName>
    </submittedName>
</protein>
<feature type="transmembrane region" description="Helical" evidence="6">
    <location>
        <begin position="115"/>
        <end position="138"/>
    </location>
</feature>
<proteinExistence type="predicted"/>
<keyword evidence="2 6" id="KW-0812">Transmembrane</keyword>
<dbReference type="RefSeq" id="XP_070627619.1">
    <property type="nucleotide sequence ID" value="XM_070771518.1"/>
</dbReference>
<sequence>MVRLQVASPARLLYFSCSLEKTLQCSCSFRGSPMPSVRWLMGGDPVDLNSMHKNFQVTSNIAAPWANSTISLLGEPEIVRGLHCEGRNQHGIHTSSIFLIPPDKNSVSNALLKGLIQGVVYGSIATVLFLFFLVLLVMKMLKWWEESHIPKASEALIPEKPELLEEPKTPQESAAEPSPASVAV</sequence>
<feature type="compositionally biased region" description="Low complexity" evidence="5">
    <location>
        <begin position="170"/>
        <end position="184"/>
    </location>
</feature>
<evidence type="ECO:0000313" key="7">
    <source>
        <dbReference type="Proteomes" id="UP001652663"/>
    </source>
</evidence>
<gene>
    <name evidence="8" type="primary">LOC139177169</name>
</gene>
<feature type="region of interest" description="Disordered" evidence="5">
    <location>
        <begin position="160"/>
        <end position="184"/>
    </location>
</feature>
<dbReference type="GeneID" id="139177169"/>
<keyword evidence="4 6" id="KW-0472">Membrane</keyword>
<keyword evidence="7" id="KW-1185">Reference proteome</keyword>
<evidence type="ECO:0000256" key="2">
    <source>
        <dbReference type="ARBA" id="ARBA00022692"/>
    </source>
</evidence>
<evidence type="ECO:0000313" key="8">
    <source>
        <dbReference type="RefSeq" id="XP_070627619.1"/>
    </source>
</evidence>
<dbReference type="Gene3D" id="2.60.40.10">
    <property type="entry name" value="Immunoglobulins"/>
    <property type="match status" value="1"/>
</dbReference>
<dbReference type="PANTHER" id="PTHR12035:SF113">
    <property type="entry name" value="RIKEN CDNA 4931406B18 GENE"/>
    <property type="match status" value="1"/>
</dbReference>
<evidence type="ECO:0000256" key="6">
    <source>
        <dbReference type="SAM" id="Phobius"/>
    </source>
</evidence>
<evidence type="ECO:0000256" key="3">
    <source>
        <dbReference type="ARBA" id="ARBA00022989"/>
    </source>
</evidence>
<evidence type="ECO:0000256" key="5">
    <source>
        <dbReference type="SAM" id="MobiDB-lite"/>
    </source>
</evidence>
<evidence type="ECO:0000256" key="4">
    <source>
        <dbReference type="ARBA" id="ARBA00023136"/>
    </source>
</evidence>
<organism evidence="7 8">
    <name type="scientific">Bos indicus</name>
    <name type="common">Zebu</name>
    <dbReference type="NCBI Taxonomy" id="9915"/>
    <lineage>
        <taxon>Eukaryota</taxon>
        <taxon>Metazoa</taxon>
        <taxon>Chordata</taxon>
        <taxon>Craniata</taxon>
        <taxon>Vertebrata</taxon>
        <taxon>Euteleostomi</taxon>
        <taxon>Mammalia</taxon>
        <taxon>Eutheria</taxon>
        <taxon>Laurasiatheria</taxon>
        <taxon>Artiodactyla</taxon>
        <taxon>Ruminantia</taxon>
        <taxon>Pecora</taxon>
        <taxon>Bovidae</taxon>
        <taxon>Bovinae</taxon>
        <taxon>Bos</taxon>
    </lineage>
</organism>
<name>A0ABM4QWF4_BOSIN</name>
<dbReference type="InterPro" id="IPR051036">
    <property type="entry name" value="SIGLEC"/>
</dbReference>
<comment type="subcellular location">
    <subcellularLocation>
        <location evidence="1">Membrane</location>
        <topology evidence="1">Single-pass membrane protein</topology>
    </subcellularLocation>
</comment>
<dbReference type="SUPFAM" id="SSF48726">
    <property type="entry name" value="Immunoglobulin"/>
    <property type="match status" value="1"/>
</dbReference>
<keyword evidence="3 6" id="KW-1133">Transmembrane helix</keyword>
<accession>A0ABM4QWF4</accession>
<dbReference type="InterPro" id="IPR036179">
    <property type="entry name" value="Ig-like_dom_sf"/>
</dbReference>
<dbReference type="Proteomes" id="UP001652663">
    <property type="component" value="Chromosome 18"/>
</dbReference>
<evidence type="ECO:0000256" key="1">
    <source>
        <dbReference type="ARBA" id="ARBA00004167"/>
    </source>
</evidence>